<protein>
    <submittedName>
        <fullName evidence="3">Anti-sigma regulatory factor</fullName>
    </submittedName>
</protein>
<dbReference type="Gene3D" id="3.30.565.10">
    <property type="entry name" value="Histidine kinase-like ATPase, C-terminal domain"/>
    <property type="match status" value="1"/>
</dbReference>
<dbReference type="InterPro" id="IPR003594">
    <property type="entry name" value="HATPase_dom"/>
</dbReference>
<dbReference type="EMBL" id="JAQOSP010000066">
    <property type="protein sequence ID" value="MDJ1169736.1"/>
    <property type="molecule type" value="Genomic_DNA"/>
</dbReference>
<dbReference type="PANTHER" id="PTHR35526">
    <property type="entry name" value="ANTI-SIGMA-F FACTOR RSBW-RELATED"/>
    <property type="match status" value="1"/>
</dbReference>
<keyword evidence="1" id="KW-0808">Transferase</keyword>
<comment type="caution">
    <text evidence="3">The sequence shown here is derived from an EMBL/GenBank/DDBJ whole genome shotgun (WGS) entry which is preliminary data.</text>
</comment>
<evidence type="ECO:0000313" key="4">
    <source>
        <dbReference type="Proteomes" id="UP001235303"/>
    </source>
</evidence>
<keyword evidence="4" id="KW-1185">Reference proteome</keyword>
<keyword evidence="1" id="KW-0418">Kinase</keyword>
<dbReference type="RefSeq" id="WP_283753492.1">
    <property type="nucleotide sequence ID" value="NZ_JAQOSP010000066.1"/>
</dbReference>
<evidence type="ECO:0000313" key="3">
    <source>
        <dbReference type="EMBL" id="MDJ1169736.1"/>
    </source>
</evidence>
<accession>A0ABT7AS56</accession>
<name>A0ABT7AS56_9CYAN</name>
<feature type="domain" description="Histidine kinase/HSP90-like ATPase" evidence="2">
    <location>
        <begin position="34"/>
        <end position="138"/>
    </location>
</feature>
<dbReference type="CDD" id="cd16936">
    <property type="entry name" value="HATPase_RsbW-like"/>
    <property type="match status" value="1"/>
</dbReference>
<sequence length="140" mass="15946">MKLPHRAYLQVHSDGQALTDGLEWFKSLKPPSLAIPEATWIECQTAFYEGLTNAVLHAHRDLPQNTPIDIEAILADDAITMSIWDYGPGFDIDQWLGSQPRPHPDQEHGRGWFMMSDIADDLSYRATEDGRNCLKLIKHY</sequence>
<gene>
    <name evidence="3" type="ORF">PMG71_09885</name>
</gene>
<dbReference type="Proteomes" id="UP001235303">
    <property type="component" value="Unassembled WGS sequence"/>
</dbReference>
<dbReference type="InterPro" id="IPR036890">
    <property type="entry name" value="HATPase_C_sf"/>
</dbReference>
<reference evidence="3 4" key="1">
    <citation type="submission" date="2023-01" db="EMBL/GenBank/DDBJ databases">
        <title>Novel diversity within Roseofilum (Cyanobacteria; Desertifilaceae) from marine benthic mats with descriptions of four novel species.</title>
        <authorList>
            <person name="Wang Y."/>
            <person name="Berthold D.E."/>
            <person name="Hu J."/>
            <person name="Lefler F.W."/>
            <person name="Laughinghouse H.D. IV."/>
        </authorList>
    </citation>
    <scope>NUCLEOTIDE SEQUENCE [LARGE SCALE GENOMIC DNA]</scope>
    <source>
        <strain evidence="3 4">BLCC-M154</strain>
    </source>
</reference>
<proteinExistence type="predicted"/>
<evidence type="ECO:0000259" key="2">
    <source>
        <dbReference type="Pfam" id="PF13581"/>
    </source>
</evidence>
<evidence type="ECO:0000256" key="1">
    <source>
        <dbReference type="ARBA" id="ARBA00022527"/>
    </source>
</evidence>
<keyword evidence="1" id="KW-0723">Serine/threonine-protein kinase</keyword>
<dbReference type="InterPro" id="IPR050267">
    <property type="entry name" value="Anti-sigma-factor_SerPK"/>
</dbReference>
<dbReference type="Pfam" id="PF13581">
    <property type="entry name" value="HATPase_c_2"/>
    <property type="match status" value="1"/>
</dbReference>
<dbReference type="SUPFAM" id="SSF55874">
    <property type="entry name" value="ATPase domain of HSP90 chaperone/DNA topoisomerase II/histidine kinase"/>
    <property type="match status" value="1"/>
</dbReference>
<dbReference type="PANTHER" id="PTHR35526:SF3">
    <property type="entry name" value="ANTI-SIGMA-F FACTOR RSBW"/>
    <property type="match status" value="1"/>
</dbReference>
<organism evidence="3 4">
    <name type="scientific">Roseofilum acuticapitatum BLCC-M154</name>
    <dbReference type="NCBI Taxonomy" id="3022444"/>
    <lineage>
        <taxon>Bacteria</taxon>
        <taxon>Bacillati</taxon>
        <taxon>Cyanobacteriota</taxon>
        <taxon>Cyanophyceae</taxon>
        <taxon>Desertifilales</taxon>
        <taxon>Desertifilaceae</taxon>
        <taxon>Roseofilum</taxon>
        <taxon>Roseofilum acuticapitatum</taxon>
    </lineage>
</organism>